<feature type="domain" description="ABC transporter" evidence="12">
    <location>
        <begin position="275"/>
        <end position="478"/>
    </location>
</feature>
<keyword evidence="5" id="KW-0812">Transmembrane</keyword>
<evidence type="ECO:0000256" key="5">
    <source>
        <dbReference type="ARBA" id="ARBA00022692"/>
    </source>
</evidence>
<accession>A0AA39TF78</accession>
<dbReference type="InterPro" id="IPR003593">
    <property type="entry name" value="AAA+_ATPase"/>
</dbReference>
<dbReference type="AlphaFoldDB" id="A0AA39TF78"/>
<dbReference type="PANTHER" id="PTHR24223">
    <property type="entry name" value="ATP-BINDING CASSETTE SUB-FAMILY C"/>
    <property type="match status" value="1"/>
</dbReference>
<dbReference type="CDD" id="cd03244">
    <property type="entry name" value="ABCC_MRP_domain2"/>
    <property type="match status" value="1"/>
</dbReference>
<dbReference type="Pfam" id="PF00005">
    <property type="entry name" value="ABC_tran"/>
    <property type="match status" value="1"/>
</dbReference>
<dbReference type="InterPro" id="IPR003439">
    <property type="entry name" value="ABC_transporter-like_ATP-bd"/>
</dbReference>
<sequence>MRGGMIVQSGKYEELFNSGMDFGALVAAHETSIELAGMNNATSGDTLQQTPKSPYRSSSWEKSTGENRSLDQSKSEDISSSKLIKDEERETGHSTVLKRLGSCKFISAIFVVIKSFLFAFLSLRTAQSFFNQLLSSILHAPMLFFDTTPSGRVLTRVSTDQANVDLYVPMYLSLGYYLTSSREMTRLDLITKAPVIHHFSETISSVMAIHAFRRQGRFFRENINKANANLRMDFHNNALTEWLGFRLELIGIVALCIATLLMNSHDTSSKFYNQTRILKMFFNFPEHVRYRPNTPHVLKGITLRILRGEKIGVVGRTRSGKSTLVQVFFRLIEPLGGKIIIDGVDICKLGLHDLRSRFGIIPQEPVLFEGTVRMVDSGANWSVGQTQFLCLVRVMIKHSKILFLDEATASVDSQTDAFIQNIICEDFASCTIISVAYRIPSVMDSDRVLVIDAGQAKEFDKPSNLLERTSLFAALVQEYANRSSGL</sequence>
<evidence type="ECO:0000256" key="1">
    <source>
        <dbReference type="ARBA" id="ARBA00004141"/>
    </source>
</evidence>
<evidence type="ECO:0000256" key="10">
    <source>
        <dbReference type="ARBA" id="ARBA00034018"/>
    </source>
</evidence>
<evidence type="ECO:0000256" key="11">
    <source>
        <dbReference type="SAM" id="MobiDB-lite"/>
    </source>
</evidence>
<feature type="region of interest" description="Disordered" evidence="11">
    <location>
        <begin position="41"/>
        <end position="85"/>
    </location>
</feature>
<name>A0AA39TF78_ACESA</name>
<dbReference type="Gene3D" id="1.20.1560.10">
    <property type="entry name" value="ABC transporter type 1, transmembrane domain"/>
    <property type="match status" value="2"/>
</dbReference>
<dbReference type="SUPFAM" id="SSF52540">
    <property type="entry name" value="P-loop containing nucleoside triphosphate hydrolases"/>
    <property type="match status" value="1"/>
</dbReference>
<dbReference type="SMART" id="SM00382">
    <property type="entry name" value="AAA"/>
    <property type="match status" value="1"/>
</dbReference>
<dbReference type="InterPro" id="IPR044726">
    <property type="entry name" value="ABCC_6TM_D2"/>
</dbReference>
<dbReference type="EMBL" id="JAUESC010000001">
    <property type="protein sequence ID" value="KAK0608797.1"/>
    <property type="molecule type" value="Genomic_DNA"/>
</dbReference>
<dbReference type="SUPFAM" id="SSF90123">
    <property type="entry name" value="ABC transporter transmembrane region"/>
    <property type="match status" value="1"/>
</dbReference>
<evidence type="ECO:0000256" key="6">
    <source>
        <dbReference type="ARBA" id="ARBA00022741"/>
    </source>
</evidence>
<dbReference type="InterPro" id="IPR050173">
    <property type="entry name" value="ABC_transporter_C-like"/>
</dbReference>
<keyword evidence="8" id="KW-1133">Transmembrane helix</keyword>
<evidence type="ECO:0000256" key="7">
    <source>
        <dbReference type="ARBA" id="ARBA00022840"/>
    </source>
</evidence>
<evidence type="ECO:0000259" key="12">
    <source>
        <dbReference type="PROSITE" id="PS50893"/>
    </source>
</evidence>
<comment type="catalytic activity">
    <reaction evidence="10">
        <text>ATP + H2O + xenobioticSide 1 = ADP + phosphate + xenobioticSide 2.</text>
        <dbReference type="EC" id="7.6.2.2"/>
    </reaction>
</comment>
<keyword evidence="4" id="KW-0813">Transport</keyword>
<reference evidence="14" key="1">
    <citation type="journal article" date="2022" name="Plant J.">
        <title>Strategies of tolerance reflected in two North American maple genomes.</title>
        <authorList>
            <person name="McEvoy S.L."/>
            <person name="Sezen U.U."/>
            <person name="Trouern-Trend A."/>
            <person name="McMahon S.M."/>
            <person name="Schaberg P.G."/>
            <person name="Yang J."/>
            <person name="Wegrzyn J.L."/>
            <person name="Swenson N.G."/>
        </authorList>
    </citation>
    <scope>NUCLEOTIDE SEQUENCE</scope>
    <source>
        <strain evidence="14">NS2018</strain>
    </source>
</reference>
<dbReference type="Gene3D" id="3.40.50.300">
    <property type="entry name" value="P-loop containing nucleotide triphosphate hydrolases"/>
    <property type="match status" value="2"/>
</dbReference>
<dbReference type="InterPro" id="IPR011527">
    <property type="entry name" value="ABC1_TM_dom"/>
</dbReference>
<gene>
    <name evidence="14" type="ORF">LWI29_036168</name>
</gene>
<dbReference type="GO" id="GO:0008559">
    <property type="term" value="F:ABC-type xenobiotic transporter activity"/>
    <property type="evidence" value="ECO:0007669"/>
    <property type="project" value="UniProtKB-EC"/>
</dbReference>
<evidence type="ECO:0000256" key="2">
    <source>
        <dbReference type="ARBA" id="ARBA00009726"/>
    </source>
</evidence>
<evidence type="ECO:0000256" key="4">
    <source>
        <dbReference type="ARBA" id="ARBA00022448"/>
    </source>
</evidence>
<keyword evidence="9" id="KW-0472">Membrane</keyword>
<dbReference type="Pfam" id="PF00664">
    <property type="entry name" value="ABC_membrane"/>
    <property type="match status" value="1"/>
</dbReference>
<organism evidence="14 15">
    <name type="scientific">Acer saccharum</name>
    <name type="common">Sugar maple</name>
    <dbReference type="NCBI Taxonomy" id="4024"/>
    <lineage>
        <taxon>Eukaryota</taxon>
        <taxon>Viridiplantae</taxon>
        <taxon>Streptophyta</taxon>
        <taxon>Embryophyta</taxon>
        <taxon>Tracheophyta</taxon>
        <taxon>Spermatophyta</taxon>
        <taxon>Magnoliopsida</taxon>
        <taxon>eudicotyledons</taxon>
        <taxon>Gunneridae</taxon>
        <taxon>Pentapetalae</taxon>
        <taxon>rosids</taxon>
        <taxon>malvids</taxon>
        <taxon>Sapindales</taxon>
        <taxon>Sapindaceae</taxon>
        <taxon>Hippocastanoideae</taxon>
        <taxon>Acereae</taxon>
        <taxon>Acer</taxon>
    </lineage>
</organism>
<dbReference type="GO" id="GO:0005524">
    <property type="term" value="F:ATP binding"/>
    <property type="evidence" value="ECO:0007669"/>
    <property type="project" value="UniProtKB-KW"/>
</dbReference>
<evidence type="ECO:0000256" key="8">
    <source>
        <dbReference type="ARBA" id="ARBA00022989"/>
    </source>
</evidence>
<evidence type="ECO:0000313" key="15">
    <source>
        <dbReference type="Proteomes" id="UP001168877"/>
    </source>
</evidence>
<dbReference type="EC" id="7.6.2.2" evidence="3"/>
<dbReference type="Proteomes" id="UP001168877">
    <property type="component" value="Unassembled WGS sequence"/>
</dbReference>
<feature type="compositionally biased region" description="Basic and acidic residues" evidence="11">
    <location>
        <begin position="63"/>
        <end position="85"/>
    </location>
</feature>
<evidence type="ECO:0000256" key="9">
    <source>
        <dbReference type="ARBA" id="ARBA00023136"/>
    </source>
</evidence>
<dbReference type="GO" id="GO:0016887">
    <property type="term" value="F:ATP hydrolysis activity"/>
    <property type="evidence" value="ECO:0007669"/>
    <property type="project" value="InterPro"/>
</dbReference>
<dbReference type="GO" id="GO:0016020">
    <property type="term" value="C:membrane"/>
    <property type="evidence" value="ECO:0007669"/>
    <property type="project" value="UniProtKB-SubCell"/>
</dbReference>
<evidence type="ECO:0000313" key="14">
    <source>
        <dbReference type="EMBL" id="KAK0608797.1"/>
    </source>
</evidence>
<comment type="similarity">
    <text evidence="2">Belongs to the ABC transporter superfamily. ABCC family. Conjugate transporter (TC 3.A.1.208) subfamily.</text>
</comment>
<comment type="caution">
    <text evidence="14">The sequence shown here is derived from an EMBL/GenBank/DDBJ whole genome shotgun (WGS) entry which is preliminary data.</text>
</comment>
<evidence type="ECO:0000256" key="3">
    <source>
        <dbReference type="ARBA" id="ARBA00012191"/>
    </source>
</evidence>
<feature type="domain" description="ABC transmembrane type-1" evidence="13">
    <location>
        <begin position="105"/>
        <end position="261"/>
    </location>
</feature>
<dbReference type="InterPro" id="IPR036640">
    <property type="entry name" value="ABC1_TM_sf"/>
</dbReference>
<reference evidence="14" key="2">
    <citation type="submission" date="2023-06" db="EMBL/GenBank/DDBJ databases">
        <authorList>
            <person name="Swenson N.G."/>
            <person name="Wegrzyn J.L."/>
            <person name="Mcevoy S.L."/>
        </authorList>
    </citation>
    <scope>NUCLEOTIDE SEQUENCE</scope>
    <source>
        <strain evidence="14">NS2018</strain>
        <tissue evidence="14">Leaf</tissue>
    </source>
</reference>
<feature type="compositionally biased region" description="Polar residues" evidence="11">
    <location>
        <begin position="41"/>
        <end position="62"/>
    </location>
</feature>
<proteinExistence type="inferred from homology"/>
<protein>
    <recommendedName>
        <fullName evidence="3">ABC-type xenobiotic transporter</fullName>
        <ecNumber evidence="3">7.6.2.2</ecNumber>
    </recommendedName>
</protein>
<evidence type="ECO:0000259" key="13">
    <source>
        <dbReference type="PROSITE" id="PS50929"/>
    </source>
</evidence>
<keyword evidence="6" id="KW-0547">Nucleotide-binding</keyword>
<dbReference type="PROSITE" id="PS50893">
    <property type="entry name" value="ABC_TRANSPORTER_2"/>
    <property type="match status" value="1"/>
</dbReference>
<comment type="subcellular location">
    <subcellularLocation>
        <location evidence="1">Membrane</location>
        <topology evidence="1">Multi-pass membrane protein</topology>
    </subcellularLocation>
</comment>
<dbReference type="InterPro" id="IPR027417">
    <property type="entry name" value="P-loop_NTPase"/>
</dbReference>
<dbReference type="PANTHER" id="PTHR24223:SF362">
    <property type="entry name" value="ABC TRANSPORTER C FAMILY MEMBER 4"/>
    <property type="match status" value="1"/>
</dbReference>
<keyword evidence="15" id="KW-1185">Reference proteome</keyword>
<dbReference type="CDD" id="cd18580">
    <property type="entry name" value="ABC_6TM_ABCC_D2"/>
    <property type="match status" value="1"/>
</dbReference>
<keyword evidence="7" id="KW-0067">ATP-binding</keyword>
<dbReference type="PROSITE" id="PS50929">
    <property type="entry name" value="ABC_TM1F"/>
    <property type="match status" value="1"/>
</dbReference>